<dbReference type="Gene3D" id="3.40.50.620">
    <property type="entry name" value="HUPs"/>
    <property type="match status" value="1"/>
</dbReference>
<evidence type="ECO:0000256" key="5">
    <source>
        <dbReference type="ARBA" id="ARBA00022695"/>
    </source>
</evidence>
<dbReference type="InterPro" id="IPR001980">
    <property type="entry name" value="PPAT"/>
</dbReference>
<evidence type="ECO:0000256" key="4">
    <source>
        <dbReference type="ARBA" id="ARBA00022679"/>
    </source>
</evidence>
<gene>
    <name evidence="12" type="ORF">S06H3_61085</name>
</gene>
<accession>X1R1Z8</accession>
<name>X1R1Z8_9ZZZZ</name>
<dbReference type="Pfam" id="PF01467">
    <property type="entry name" value="CTP_transf_like"/>
    <property type="match status" value="1"/>
</dbReference>
<dbReference type="CDD" id="cd02163">
    <property type="entry name" value="PPAT"/>
    <property type="match status" value="1"/>
</dbReference>
<keyword evidence="8" id="KW-0460">Magnesium</keyword>
<evidence type="ECO:0000256" key="10">
    <source>
        <dbReference type="ARBA" id="ARBA00029346"/>
    </source>
</evidence>
<reference evidence="12" key="1">
    <citation type="journal article" date="2014" name="Front. Microbiol.">
        <title>High frequency of phylogenetically diverse reductive dehalogenase-homologous genes in deep subseafloor sedimentary metagenomes.</title>
        <authorList>
            <person name="Kawai M."/>
            <person name="Futagami T."/>
            <person name="Toyoda A."/>
            <person name="Takaki Y."/>
            <person name="Nishi S."/>
            <person name="Hori S."/>
            <person name="Arai W."/>
            <person name="Tsubouchi T."/>
            <person name="Morono Y."/>
            <person name="Uchiyama I."/>
            <person name="Ito T."/>
            <person name="Fujiyama A."/>
            <person name="Inagaki F."/>
            <person name="Takami H."/>
        </authorList>
    </citation>
    <scope>NUCLEOTIDE SEQUENCE</scope>
    <source>
        <strain evidence="12">Expedition CK06-06</strain>
    </source>
</reference>
<dbReference type="GO" id="GO:0005524">
    <property type="term" value="F:ATP binding"/>
    <property type="evidence" value="ECO:0007669"/>
    <property type="project" value="UniProtKB-KW"/>
</dbReference>
<dbReference type="NCBIfam" id="TIGR00125">
    <property type="entry name" value="cyt_tran_rel"/>
    <property type="match status" value="1"/>
</dbReference>
<protein>
    <recommendedName>
        <fullName evidence="2">Phosphopantetheine adenylyltransferase</fullName>
        <ecNumber evidence="1">2.7.7.3</ecNumber>
    </recommendedName>
</protein>
<feature type="non-terminal residue" evidence="12">
    <location>
        <position position="145"/>
    </location>
</feature>
<dbReference type="PANTHER" id="PTHR21342:SF1">
    <property type="entry name" value="PHOSPHOPANTETHEINE ADENYLYLTRANSFERASE"/>
    <property type="match status" value="1"/>
</dbReference>
<keyword evidence="7" id="KW-0067">ATP-binding</keyword>
<dbReference type="HAMAP" id="MF_00151">
    <property type="entry name" value="PPAT_bact"/>
    <property type="match status" value="1"/>
</dbReference>
<dbReference type="PRINTS" id="PR01020">
    <property type="entry name" value="LPSBIOSNTHSS"/>
</dbReference>
<keyword evidence="9" id="KW-0173">Coenzyme A biosynthesis</keyword>
<evidence type="ECO:0000256" key="2">
    <source>
        <dbReference type="ARBA" id="ARBA00013868"/>
    </source>
</evidence>
<dbReference type="InterPro" id="IPR004821">
    <property type="entry name" value="Cyt_trans-like"/>
</dbReference>
<dbReference type="InterPro" id="IPR014729">
    <property type="entry name" value="Rossmann-like_a/b/a_fold"/>
</dbReference>
<evidence type="ECO:0000256" key="3">
    <source>
        <dbReference type="ARBA" id="ARBA00022490"/>
    </source>
</evidence>
<dbReference type="AlphaFoldDB" id="X1R1Z8"/>
<dbReference type="EMBL" id="BARV01039972">
    <property type="protein sequence ID" value="GAI49589.1"/>
    <property type="molecule type" value="Genomic_DNA"/>
</dbReference>
<dbReference type="GO" id="GO:0015937">
    <property type="term" value="P:coenzyme A biosynthetic process"/>
    <property type="evidence" value="ECO:0007669"/>
    <property type="project" value="UniProtKB-KW"/>
</dbReference>
<organism evidence="12">
    <name type="scientific">marine sediment metagenome</name>
    <dbReference type="NCBI Taxonomy" id="412755"/>
    <lineage>
        <taxon>unclassified sequences</taxon>
        <taxon>metagenomes</taxon>
        <taxon>ecological metagenomes</taxon>
    </lineage>
</organism>
<evidence type="ECO:0000256" key="9">
    <source>
        <dbReference type="ARBA" id="ARBA00022993"/>
    </source>
</evidence>
<keyword evidence="4" id="KW-0808">Transferase</keyword>
<keyword evidence="5" id="KW-0548">Nucleotidyltransferase</keyword>
<keyword evidence="3" id="KW-0963">Cytoplasm</keyword>
<feature type="domain" description="Cytidyltransferase-like" evidence="11">
    <location>
        <begin position="5"/>
        <end position="133"/>
    </location>
</feature>
<keyword evidence="6" id="KW-0547">Nucleotide-binding</keyword>
<comment type="caution">
    <text evidence="12">The sequence shown here is derived from an EMBL/GenBank/DDBJ whole genome shotgun (WGS) entry which is preliminary data.</text>
</comment>
<evidence type="ECO:0000256" key="7">
    <source>
        <dbReference type="ARBA" id="ARBA00022840"/>
    </source>
</evidence>
<dbReference type="GO" id="GO:0004595">
    <property type="term" value="F:pantetheine-phosphate adenylyltransferase activity"/>
    <property type="evidence" value="ECO:0007669"/>
    <property type="project" value="UniProtKB-EC"/>
</dbReference>
<sequence>MSIAIYPGSFDPISNGHLDIATRVAKIFEKLIIGVYENPNKPLLFTTEERVELIRQAIADLPNVEVESFSGLAVDFARRVKAQAMVRGLRMTADFEREFDMAMMNKKLYPELELVCLMPRVEYQFLSSSLLKEAASLGGDIDDLV</sequence>
<dbReference type="PANTHER" id="PTHR21342">
    <property type="entry name" value="PHOSPHOPANTETHEINE ADENYLYLTRANSFERASE"/>
    <property type="match status" value="1"/>
</dbReference>
<evidence type="ECO:0000259" key="11">
    <source>
        <dbReference type="Pfam" id="PF01467"/>
    </source>
</evidence>
<proteinExistence type="inferred from homology"/>
<dbReference type="EC" id="2.7.7.3" evidence="1"/>
<evidence type="ECO:0000256" key="8">
    <source>
        <dbReference type="ARBA" id="ARBA00022842"/>
    </source>
</evidence>
<comment type="catalytic activity">
    <reaction evidence="10">
        <text>(R)-4'-phosphopantetheine + ATP + H(+) = 3'-dephospho-CoA + diphosphate</text>
        <dbReference type="Rhea" id="RHEA:19801"/>
        <dbReference type="ChEBI" id="CHEBI:15378"/>
        <dbReference type="ChEBI" id="CHEBI:30616"/>
        <dbReference type="ChEBI" id="CHEBI:33019"/>
        <dbReference type="ChEBI" id="CHEBI:57328"/>
        <dbReference type="ChEBI" id="CHEBI:61723"/>
        <dbReference type="EC" id="2.7.7.3"/>
    </reaction>
</comment>
<evidence type="ECO:0000313" key="12">
    <source>
        <dbReference type="EMBL" id="GAI49589.1"/>
    </source>
</evidence>
<evidence type="ECO:0000256" key="6">
    <source>
        <dbReference type="ARBA" id="ARBA00022741"/>
    </source>
</evidence>
<evidence type="ECO:0000256" key="1">
    <source>
        <dbReference type="ARBA" id="ARBA00012392"/>
    </source>
</evidence>
<dbReference type="SUPFAM" id="SSF52374">
    <property type="entry name" value="Nucleotidylyl transferase"/>
    <property type="match status" value="1"/>
</dbReference>
<dbReference type="NCBIfam" id="TIGR01510">
    <property type="entry name" value="coaD_prev_kdtB"/>
    <property type="match status" value="1"/>
</dbReference>